<dbReference type="OrthoDB" id="4549950at2"/>
<gene>
    <name evidence="2" type="ORF">D5S18_23205</name>
</gene>
<dbReference type="Pfam" id="PF02575">
    <property type="entry name" value="YbaB_DNA_bd"/>
    <property type="match status" value="1"/>
</dbReference>
<keyword evidence="3" id="KW-1185">Reference proteome</keyword>
<dbReference type="InterPro" id="IPR036894">
    <property type="entry name" value="YbaB-like_sf"/>
</dbReference>
<keyword evidence="2" id="KW-0238">DNA-binding</keyword>
<organism evidence="2 3">
    <name type="scientific">Nocardia panacis</name>
    <dbReference type="NCBI Taxonomy" id="2340916"/>
    <lineage>
        <taxon>Bacteria</taxon>
        <taxon>Bacillati</taxon>
        <taxon>Actinomycetota</taxon>
        <taxon>Actinomycetes</taxon>
        <taxon>Mycobacteriales</taxon>
        <taxon>Nocardiaceae</taxon>
        <taxon>Nocardia</taxon>
    </lineage>
</organism>
<dbReference type="InterPro" id="IPR004401">
    <property type="entry name" value="YbaB/EbfC"/>
</dbReference>
<evidence type="ECO:0000313" key="2">
    <source>
        <dbReference type="EMBL" id="RJO72089.1"/>
    </source>
</evidence>
<accession>A0A3A4JRF8</accession>
<dbReference type="EMBL" id="QZFU01000029">
    <property type="protein sequence ID" value="RJO72089.1"/>
    <property type="molecule type" value="Genomic_DNA"/>
</dbReference>
<dbReference type="SUPFAM" id="SSF82607">
    <property type="entry name" value="YbaB-like"/>
    <property type="match status" value="1"/>
</dbReference>
<evidence type="ECO:0000313" key="3">
    <source>
        <dbReference type="Proteomes" id="UP000266677"/>
    </source>
</evidence>
<feature type="region of interest" description="Disordered" evidence="1">
    <location>
        <begin position="124"/>
        <end position="175"/>
    </location>
</feature>
<protein>
    <submittedName>
        <fullName evidence="2">YbaB/EbfC family DNA-binding protein</fullName>
    </submittedName>
</protein>
<name>A0A3A4JRF8_9NOCA</name>
<comment type="caution">
    <text evidence="2">The sequence shown here is derived from an EMBL/GenBank/DDBJ whole genome shotgun (WGS) entry which is preliminary data.</text>
</comment>
<dbReference type="GO" id="GO:0003677">
    <property type="term" value="F:DNA binding"/>
    <property type="evidence" value="ECO:0007669"/>
    <property type="project" value="UniProtKB-KW"/>
</dbReference>
<proteinExistence type="predicted"/>
<sequence length="175" mass="19245">MVQEPSRSELIDVIESFQETMTSIARAQQQQAQLTATAHAAQRRVTVVVNAKGIVIETRFTEDITELTPQELATAVTAAAQDAAKQVDGKTKEIIDGLQAEQARLPKMSDFLEGLPDFEKMVPQPPEVSLAPPSRRRDGIADEVDEKAPKPMKFDNVVPVDHEQSNRNGVARSGW</sequence>
<dbReference type="Proteomes" id="UP000266677">
    <property type="component" value="Unassembled WGS sequence"/>
</dbReference>
<reference evidence="2 3" key="1">
    <citation type="submission" date="2018-09" db="EMBL/GenBank/DDBJ databases">
        <title>YIM PH21274 draft genome.</title>
        <authorList>
            <person name="Miao C."/>
        </authorList>
    </citation>
    <scope>NUCLEOTIDE SEQUENCE [LARGE SCALE GENOMIC DNA]</scope>
    <source>
        <strain evidence="2 3">YIM PH 21724</strain>
    </source>
</reference>
<dbReference type="RefSeq" id="WP_120043193.1">
    <property type="nucleotide sequence ID" value="NZ_QZFU01000029.1"/>
</dbReference>
<dbReference type="Gene3D" id="3.30.1310.10">
    <property type="entry name" value="Nucleoid-associated protein YbaB-like domain"/>
    <property type="match status" value="1"/>
</dbReference>
<dbReference type="AlphaFoldDB" id="A0A3A4JRF8"/>
<evidence type="ECO:0000256" key="1">
    <source>
        <dbReference type="SAM" id="MobiDB-lite"/>
    </source>
</evidence>
<feature type="compositionally biased region" description="Basic and acidic residues" evidence="1">
    <location>
        <begin position="135"/>
        <end position="153"/>
    </location>
</feature>